<keyword evidence="5" id="KW-1185">Reference proteome</keyword>
<dbReference type="GO" id="GO:0035556">
    <property type="term" value="P:intracellular signal transduction"/>
    <property type="evidence" value="ECO:0007669"/>
    <property type="project" value="InterPro"/>
</dbReference>
<evidence type="ECO:0000313" key="5">
    <source>
        <dbReference type="Proteomes" id="UP000626148"/>
    </source>
</evidence>
<dbReference type="InterPro" id="IPR029787">
    <property type="entry name" value="Nucleotide_cyclase"/>
</dbReference>
<dbReference type="InterPro" id="IPR050697">
    <property type="entry name" value="Adenylyl/Guanylyl_Cyclase_3/4"/>
</dbReference>
<dbReference type="AlphaFoldDB" id="A0A918NE68"/>
<evidence type="ECO:0000256" key="1">
    <source>
        <dbReference type="SAM" id="Phobius"/>
    </source>
</evidence>
<reference evidence="4" key="2">
    <citation type="submission" date="2020-09" db="EMBL/GenBank/DDBJ databases">
        <authorList>
            <person name="Sun Q."/>
            <person name="Kim S."/>
        </authorList>
    </citation>
    <scope>NUCLEOTIDE SEQUENCE</scope>
    <source>
        <strain evidence="4">KCTC 22169</strain>
    </source>
</reference>
<keyword evidence="1" id="KW-1133">Transmembrane helix</keyword>
<feature type="transmembrane region" description="Helical" evidence="1">
    <location>
        <begin position="154"/>
        <end position="174"/>
    </location>
</feature>
<dbReference type="GO" id="GO:0009190">
    <property type="term" value="P:cyclic nucleotide biosynthetic process"/>
    <property type="evidence" value="ECO:0007669"/>
    <property type="project" value="InterPro"/>
</dbReference>
<dbReference type="SUPFAM" id="SSF55073">
    <property type="entry name" value="Nucleotide cyclase"/>
    <property type="match status" value="1"/>
</dbReference>
<gene>
    <name evidence="4" type="ORF">GCM10007392_30730</name>
</gene>
<organism evidence="4 5">
    <name type="scientific">Saccharospirillum salsuginis</name>
    <dbReference type="NCBI Taxonomy" id="418750"/>
    <lineage>
        <taxon>Bacteria</taxon>
        <taxon>Pseudomonadati</taxon>
        <taxon>Pseudomonadota</taxon>
        <taxon>Gammaproteobacteria</taxon>
        <taxon>Oceanospirillales</taxon>
        <taxon>Saccharospirillaceae</taxon>
        <taxon>Saccharospirillum</taxon>
    </lineage>
</organism>
<dbReference type="PROSITE" id="PS51257">
    <property type="entry name" value="PROKAR_LIPOPROTEIN"/>
    <property type="match status" value="1"/>
</dbReference>
<dbReference type="RefSeq" id="WP_189610232.1">
    <property type="nucleotide sequence ID" value="NZ_BMXR01000007.1"/>
</dbReference>
<dbReference type="EMBL" id="BMXR01000007">
    <property type="protein sequence ID" value="GGX60560.1"/>
    <property type="molecule type" value="Genomic_DNA"/>
</dbReference>
<dbReference type="PROSITE" id="PS50885">
    <property type="entry name" value="HAMP"/>
    <property type="match status" value="1"/>
</dbReference>
<dbReference type="PANTHER" id="PTHR43081:SF1">
    <property type="entry name" value="ADENYLATE CYCLASE, TERMINAL-DIFFERENTIATION SPECIFIC"/>
    <property type="match status" value="1"/>
</dbReference>
<dbReference type="InterPro" id="IPR003660">
    <property type="entry name" value="HAMP_dom"/>
</dbReference>
<dbReference type="SMART" id="SM00044">
    <property type="entry name" value="CYCc"/>
    <property type="match status" value="1"/>
</dbReference>
<evidence type="ECO:0000313" key="4">
    <source>
        <dbReference type="EMBL" id="GGX60560.1"/>
    </source>
</evidence>
<dbReference type="SMART" id="SM00304">
    <property type="entry name" value="HAMP"/>
    <property type="match status" value="1"/>
</dbReference>
<dbReference type="InterPro" id="IPR001054">
    <property type="entry name" value="A/G_cyclase"/>
</dbReference>
<dbReference type="Proteomes" id="UP000626148">
    <property type="component" value="Unassembled WGS sequence"/>
</dbReference>
<dbReference type="CDD" id="cd06225">
    <property type="entry name" value="HAMP"/>
    <property type="match status" value="1"/>
</dbReference>
<accession>A0A918NE68</accession>
<feature type="transmembrane region" description="Helical" evidence="1">
    <location>
        <begin position="122"/>
        <end position="142"/>
    </location>
</feature>
<sequence>MKWHFGHKLALLMTLLVLVASCILGYTLVYRQFSMMESQFNATGATLASQLSAASVEPMFTEDQLALGNLVFSLSDQPSVVSAAVINKDGDILADAGRSLPTLSDVNAFKNAGSLTADNDIVWFYAPVVFRGVSGGAAWVGMDKSHLLASQQGVIQSGIIVVTLLVLSITLVAVRLGQSLGKPVRDLIQGTRAIESGHYGFRIRGTHRGEFSDLTKAFNNMAKGLEEKQRVERLFSRFVSDPVAARYMAQDNVELKQEGKRVDASVVFVDLVGYTAFSEGRHPEEIAEVLNLYFTEFANTCHQFNGNVDKYIGDCAMLIFGCPQPDPEHRYHAMKCALQIRERIHTLNELRAKAGDPCLDIRIGLSGGTVLAGLLGSHERMQYTVIGEPANLASRLCDLAAPGQVMTDKAFYAALTRRHPLQAHETQSIQVKGFQTPIETLTIDNWPEESSLPSLGHEKTGS</sequence>
<comment type="caution">
    <text evidence="4">The sequence shown here is derived from an EMBL/GenBank/DDBJ whole genome shotgun (WGS) entry which is preliminary data.</text>
</comment>
<protein>
    <recommendedName>
        <fullName evidence="6">Adenylate cyclase, class 3</fullName>
    </recommendedName>
</protein>
<feature type="domain" description="Guanylate cyclase" evidence="2">
    <location>
        <begin position="265"/>
        <end position="397"/>
    </location>
</feature>
<dbReference type="GO" id="GO:0004016">
    <property type="term" value="F:adenylate cyclase activity"/>
    <property type="evidence" value="ECO:0007669"/>
    <property type="project" value="UniProtKB-ARBA"/>
</dbReference>
<proteinExistence type="predicted"/>
<dbReference type="Pfam" id="PF00672">
    <property type="entry name" value="HAMP"/>
    <property type="match status" value="1"/>
</dbReference>
<name>A0A918NE68_9GAMM</name>
<dbReference type="Gene3D" id="6.10.340.10">
    <property type="match status" value="1"/>
</dbReference>
<dbReference type="SUPFAM" id="SSF158472">
    <property type="entry name" value="HAMP domain-like"/>
    <property type="match status" value="1"/>
</dbReference>
<dbReference type="PANTHER" id="PTHR43081">
    <property type="entry name" value="ADENYLATE CYCLASE, TERMINAL-DIFFERENTIATION SPECIFIC-RELATED"/>
    <property type="match status" value="1"/>
</dbReference>
<evidence type="ECO:0000259" key="3">
    <source>
        <dbReference type="PROSITE" id="PS50885"/>
    </source>
</evidence>
<keyword evidence="1" id="KW-0812">Transmembrane</keyword>
<dbReference type="Gene3D" id="3.30.70.1230">
    <property type="entry name" value="Nucleotide cyclase"/>
    <property type="match status" value="1"/>
</dbReference>
<evidence type="ECO:0000259" key="2">
    <source>
        <dbReference type="PROSITE" id="PS50125"/>
    </source>
</evidence>
<dbReference type="PROSITE" id="PS50125">
    <property type="entry name" value="GUANYLATE_CYCLASE_2"/>
    <property type="match status" value="1"/>
</dbReference>
<dbReference type="GO" id="GO:0016020">
    <property type="term" value="C:membrane"/>
    <property type="evidence" value="ECO:0007669"/>
    <property type="project" value="InterPro"/>
</dbReference>
<feature type="domain" description="HAMP" evidence="3">
    <location>
        <begin position="178"/>
        <end position="230"/>
    </location>
</feature>
<keyword evidence="1" id="KW-0472">Membrane</keyword>
<dbReference type="CDD" id="cd07302">
    <property type="entry name" value="CHD"/>
    <property type="match status" value="1"/>
</dbReference>
<reference evidence="4" key="1">
    <citation type="journal article" date="2014" name="Int. J. Syst. Evol. Microbiol.">
        <title>Complete genome sequence of Corynebacterium casei LMG S-19264T (=DSM 44701T), isolated from a smear-ripened cheese.</title>
        <authorList>
            <consortium name="US DOE Joint Genome Institute (JGI-PGF)"/>
            <person name="Walter F."/>
            <person name="Albersmeier A."/>
            <person name="Kalinowski J."/>
            <person name="Ruckert C."/>
        </authorList>
    </citation>
    <scope>NUCLEOTIDE SEQUENCE</scope>
    <source>
        <strain evidence="4">KCTC 22169</strain>
    </source>
</reference>
<evidence type="ECO:0008006" key="6">
    <source>
        <dbReference type="Google" id="ProtNLM"/>
    </source>
</evidence>
<dbReference type="Pfam" id="PF00211">
    <property type="entry name" value="Guanylate_cyc"/>
    <property type="match status" value="1"/>
</dbReference>